<dbReference type="Proteomes" id="UP000095286">
    <property type="component" value="Unplaced"/>
</dbReference>
<protein>
    <submittedName>
        <fullName evidence="2">Importin subunit alpha</fullName>
    </submittedName>
</protein>
<evidence type="ECO:0000313" key="1">
    <source>
        <dbReference type="Proteomes" id="UP000095286"/>
    </source>
</evidence>
<name>A0AC35U1A4_9BILA</name>
<proteinExistence type="predicted"/>
<reference evidence="2" key="1">
    <citation type="submission" date="2016-11" db="UniProtKB">
        <authorList>
            <consortium name="WormBaseParasite"/>
        </authorList>
    </citation>
    <scope>IDENTIFICATION</scope>
    <source>
        <strain evidence="2">KR3021</strain>
    </source>
</reference>
<evidence type="ECO:0000313" key="2">
    <source>
        <dbReference type="WBParaSite" id="RSKR_0000632900.1"/>
    </source>
</evidence>
<organism evidence="1 2">
    <name type="scientific">Rhabditophanes sp. KR3021</name>
    <dbReference type="NCBI Taxonomy" id="114890"/>
    <lineage>
        <taxon>Eukaryota</taxon>
        <taxon>Metazoa</taxon>
        <taxon>Ecdysozoa</taxon>
        <taxon>Nematoda</taxon>
        <taxon>Chromadorea</taxon>
        <taxon>Rhabditida</taxon>
        <taxon>Tylenchina</taxon>
        <taxon>Panagrolaimomorpha</taxon>
        <taxon>Strongyloidoidea</taxon>
        <taxon>Alloionematidae</taxon>
        <taxon>Rhabditophanes</taxon>
    </lineage>
</organism>
<accession>A0AC35U1A4</accession>
<dbReference type="WBParaSite" id="RSKR_0000632900.1">
    <property type="protein sequence ID" value="RSKR_0000632900.1"/>
    <property type="gene ID" value="RSKR_0000632900"/>
</dbReference>
<sequence length="527" mass="58871">MSGLDRNRLAGGEERARMKQYKNNSKHEDSRRRRTECSVELRKQKRDDDMMKRRNVVLEEDAEEGQDCFKNEDSEVKRVEQPGSVVIAEAVRVLSNSPDLAQMLVTFESVRRLLSKSKDPPVEEIVKSGLLNALTEGLTIQHEKIQFECAWAITNVVSGDTSQTIEAVKTGCTPRLLALCRTGKLNLIEQALWAIANITGDSSQLRDYAISEGLLEVLTDLIKNAHTTKVELVRVMAWTLSNLCRHKNPHPSPMAIKKILPNIHILMEHQDKAVRQDACWALSYMSDGPDEQIALVASEKTLQILLDMLKSKVDSWVAPALRVFGNIATGADFLTQYVVDCGALNVLPSLMEKKKATIIKECAWLISNIAAGSQGQIQAIIESKCLEHVFQTFYNGDHKSIFECSWVVSNIVQGGTTNQILALREYGGIAALCSQLNAPNAEVTVNILDTLKGILDASRSVSDQVLAKTTTEIEECNGLDKIEALQQQENDNIYKSSYEIISEFFNTGDDDFDNDESKENEMDRFNF</sequence>